<keyword evidence="5 6" id="KW-0472">Membrane</keyword>
<dbReference type="RefSeq" id="WP_416207043.1">
    <property type="nucleotide sequence ID" value="NZ_JBBKTX010000024.1"/>
</dbReference>
<feature type="transmembrane region" description="Helical" evidence="6">
    <location>
        <begin position="144"/>
        <end position="167"/>
    </location>
</feature>
<keyword evidence="2" id="KW-1003">Cell membrane</keyword>
<feature type="transmembrane region" description="Helical" evidence="6">
    <location>
        <begin position="119"/>
        <end position="138"/>
    </location>
</feature>
<evidence type="ECO:0000256" key="2">
    <source>
        <dbReference type="ARBA" id="ARBA00022475"/>
    </source>
</evidence>
<feature type="transmembrane region" description="Helical" evidence="6">
    <location>
        <begin position="34"/>
        <end position="56"/>
    </location>
</feature>
<dbReference type="PANTHER" id="PTHR39087">
    <property type="entry name" value="UPF0104 MEMBRANE PROTEIN MJ1595"/>
    <property type="match status" value="1"/>
</dbReference>
<reference evidence="7 8" key="1">
    <citation type="submission" date="2024-03" db="EMBL/GenBank/DDBJ databases">
        <title>High-quality draft genome sequence of Oceanobacter sp. wDCs-4.</title>
        <authorList>
            <person name="Dong C."/>
        </authorList>
    </citation>
    <scope>NUCLEOTIDE SEQUENCE [LARGE SCALE GENOMIC DNA]</scope>
    <source>
        <strain evidence="8">wDCs-4</strain>
    </source>
</reference>
<dbReference type="EMBL" id="JBBKTX010000024">
    <property type="protein sequence ID" value="MFK4754089.1"/>
    <property type="molecule type" value="Genomic_DNA"/>
</dbReference>
<evidence type="ECO:0000256" key="3">
    <source>
        <dbReference type="ARBA" id="ARBA00022692"/>
    </source>
</evidence>
<dbReference type="Proteomes" id="UP001620597">
    <property type="component" value="Unassembled WGS sequence"/>
</dbReference>
<proteinExistence type="predicted"/>
<evidence type="ECO:0000313" key="8">
    <source>
        <dbReference type="Proteomes" id="UP001620597"/>
    </source>
</evidence>
<evidence type="ECO:0000256" key="5">
    <source>
        <dbReference type="ARBA" id="ARBA00023136"/>
    </source>
</evidence>
<evidence type="ECO:0000256" key="6">
    <source>
        <dbReference type="SAM" id="Phobius"/>
    </source>
</evidence>
<dbReference type="Pfam" id="PF03706">
    <property type="entry name" value="LPG_synthase_TM"/>
    <property type="match status" value="1"/>
</dbReference>
<accession>A0ABW8NMG0</accession>
<evidence type="ECO:0000256" key="4">
    <source>
        <dbReference type="ARBA" id="ARBA00022989"/>
    </source>
</evidence>
<comment type="caution">
    <text evidence="7">The sequence shown here is derived from an EMBL/GenBank/DDBJ whole genome shotgun (WGS) entry which is preliminary data.</text>
</comment>
<dbReference type="InterPro" id="IPR022791">
    <property type="entry name" value="L-PG_synthase/AglD"/>
</dbReference>
<feature type="transmembrane region" description="Helical" evidence="6">
    <location>
        <begin position="277"/>
        <end position="302"/>
    </location>
</feature>
<keyword evidence="4 6" id="KW-1133">Transmembrane helix</keyword>
<gene>
    <name evidence="7" type="ORF">WG929_16880</name>
</gene>
<evidence type="ECO:0000313" key="7">
    <source>
        <dbReference type="EMBL" id="MFK4754089.1"/>
    </source>
</evidence>
<keyword evidence="8" id="KW-1185">Reference proteome</keyword>
<keyword evidence="3 6" id="KW-0812">Transmembrane</keyword>
<name>A0ABW8NMG0_9GAMM</name>
<comment type="subcellular location">
    <subcellularLocation>
        <location evidence="1">Cell membrane</location>
        <topology evidence="1">Multi-pass membrane protein</topology>
    </subcellularLocation>
</comment>
<protein>
    <submittedName>
        <fullName evidence="7">Lysylphosphatidylglycerol synthase transmembrane domain-containing protein</fullName>
    </submittedName>
</protein>
<organism evidence="7 8">
    <name type="scientific">Oceanobacter antarcticus</name>
    <dbReference type="NCBI Taxonomy" id="3133425"/>
    <lineage>
        <taxon>Bacteria</taxon>
        <taxon>Pseudomonadati</taxon>
        <taxon>Pseudomonadota</taxon>
        <taxon>Gammaproteobacteria</taxon>
        <taxon>Oceanospirillales</taxon>
        <taxon>Oceanospirillaceae</taxon>
        <taxon>Oceanobacter</taxon>
    </lineage>
</organism>
<feature type="transmembrane region" description="Helical" evidence="6">
    <location>
        <begin position="202"/>
        <end position="223"/>
    </location>
</feature>
<dbReference type="PANTHER" id="PTHR39087:SF2">
    <property type="entry name" value="UPF0104 MEMBRANE PROTEIN MJ1595"/>
    <property type="match status" value="1"/>
</dbReference>
<evidence type="ECO:0000256" key="1">
    <source>
        <dbReference type="ARBA" id="ARBA00004651"/>
    </source>
</evidence>
<sequence>MMLRSWKFWISLAILLAFIIVVERSYGWLAVLASWQRISTGELTIAVTLMLISYLLRALRFYDFFHQYCHGQWWRLTRITVLHNFFNNLLPMRSGEAAFPMLMKNHFSCPVRHSLPALLWLRLLDLYVLLALAVWTLSDIPDHIIAAGSADIWLLQAGLLALPLLVLPVQNRIRKVLSNHPGAMANKIADLMQVLPSSPWPFIRALFWTLINWVLKLAIYAWVLQQFIAISFGQSWVGASTGELSSILPIHGVAGAGTYEAGIVAGLLPWQLNTAEALAAAVNLHLFVLGCTLLLTAVITIATGRLGHKQLDTGVLKD</sequence>